<reference evidence="5" key="1">
    <citation type="submission" date="2020-05" db="EMBL/GenBank/DDBJ databases">
        <authorList>
            <person name="Chiriac C."/>
            <person name="Salcher M."/>
            <person name="Ghai R."/>
            <person name="Kavagutti S V."/>
        </authorList>
    </citation>
    <scope>NUCLEOTIDE SEQUENCE</scope>
</reference>
<keyword evidence="2" id="KW-0378">Hydrolase</keyword>
<dbReference type="GO" id="GO:0016787">
    <property type="term" value="F:hydrolase activity"/>
    <property type="evidence" value="ECO:0007669"/>
    <property type="project" value="UniProtKB-KW"/>
</dbReference>
<dbReference type="PANTHER" id="PTHR43309">
    <property type="entry name" value="5-OXOPROLINASE SUBUNIT C"/>
    <property type="match status" value="1"/>
</dbReference>
<keyword evidence="3" id="KW-0067">ATP-binding</keyword>
<dbReference type="Gene3D" id="2.40.100.10">
    <property type="entry name" value="Cyclophilin-like"/>
    <property type="match status" value="1"/>
</dbReference>
<evidence type="ECO:0000313" key="5">
    <source>
        <dbReference type="EMBL" id="CAB4651260.1"/>
    </source>
</evidence>
<name>A0A6J6KNA0_9ZZZZ</name>
<dbReference type="SUPFAM" id="SSF50891">
    <property type="entry name" value="Cyclophilin-like"/>
    <property type="match status" value="1"/>
</dbReference>
<gene>
    <name evidence="5" type="ORF">UFOPK2171_00668</name>
</gene>
<dbReference type="AlphaFoldDB" id="A0A6J6KNA0"/>
<dbReference type="PANTHER" id="PTHR43309:SF3">
    <property type="entry name" value="5-OXOPROLINASE SUBUNIT C"/>
    <property type="match status" value="1"/>
</dbReference>
<dbReference type="InterPro" id="IPR029000">
    <property type="entry name" value="Cyclophilin-like_dom_sf"/>
</dbReference>
<dbReference type="InterPro" id="IPR052708">
    <property type="entry name" value="PxpC"/>
</dbReference>
<dbReference type="EMBL" id="CAEZWD010000078">
    <property type="protein sequence ID" value="CAB4651260.1"/>
    <property type="molecule type" value="Genomic_DNA"/>
</dbReference>
<organism evidence="5">
    <name type="scientific">freshwater metagenome</name>
    <dbReference type="NCBI Taxonomy" id="449393"/>
    <lineage>
        <taxon>unclassified sequences</taxon>
        <taxon>metagenomes</taxon>
        <taxon>ecological metagenomes</taxon>
    </lineage>
</organism>
<dbReference type="Pfam" id="PF02626">
    <property type="entry name" value="CT_A_B"/>
    <property type="match status" value="1"/>
</dbReference>
<protein>
    <submittedName>
        <fullName evidence="5">Unannotated protein</fullName>
    </submittedName>
</protein>
<keyword evidence="1" id="KW-0547">Nucleotide-binding</keyword>
<dbReference type="SMART" id="SM00797">
    <property type="entry name" value="AHS2"/>
    <property type="match status" value="1"/>
</dbReference>
<proteinExistence type="predicted"/>
<dbReference type="GO" id="GO:0005524">
    <property type="term" value="F:ATP binding"/>
    <property type="evidence" value="ECO:0007669"/>
    <property type="project" value="UniProtKB-KW"/>
</dbReference>
<sequence>MSSITFSQASGFITLQDQGRIGFANIAVPTSGAFDQSAHHLGNRLVGNFPGACSIESLRGTFKFLTDTDLVIAVTGAAASVQINGREHEMSRAIYVAANSTVAINPGSVGLRTYIAIRGSISGDSVMGSNSYDELSQIGTPPIKTGDQFSISNQVAGSISGDYFPNFAVSGQSEIQLEARPAPRWSGFSNGQTLFDTEYQVTESSNRVGMRLSGPELIWNSKERLASEGVVTGAIQIPVDGMPLIFGPDHPTTGGYPVIAVVSRNSLNLLAQSAPGTKVRFRKVR</sequence>
<evidence type="ECO:0000256" key="3">
    <source>
        <dbReference type="ARBA" id="ARBA00022840"/>
    </source>
</evidence>
<evidence type="ECO:0000256" key="1">
    <source>
        <dbReference type="ARBA" id="ARBA00022741"/>
    </source>
</evidence>
<accession>A0A6J6KNA0</accession>
<dbReference type="InterPro" id="IPR003778">
    <property type="entry name" value="CT_A_B"/>
</dbReference>
<feature type="domain" description="Carboxyltransferase" evidence="4">
    <location>
        <begin position="25"/>
        <end position="285"/>
    </location>
</feature>
<evidence type="ECO:0000259" key="4">
    <source>
        <dbReference type="SMART" id="SM00797"/>
    </source>
</evidence>
<evidence type="ECO:0000256" key="2">
    <source>
        <dbReference type="ARBA" id="ARBA00022801"/>
    </source>
</evidence>